<gene>
    <name evidence="1" type="ORF">RQM65_15310</name>
</gene>
<organism evidence="1 2">
    <name type="scientific">Pricia mediterranea</name>
    <dbReference type="NCBI Taxonomy" id="3076079"/>
    <lineage>
        <taxon>Bacteria</taxon>
        <taxon>Pseudomonadati</taxon>
        <taxon>Bacteroidota</taxon>
        <taxon>Flavobacteriia</taxon>
        <taxon>Flavobacteriales</taxon>
        <taxon>Flavobacteriaceae</taxon>
        <taxon>Pricia</taxon>
    </lineage>
</organism>
<dbReference type="EMBL" id="JAVTTP010000001">
    <property type="protein sequence ID" value="MDT7830035.1"/>
    <property type="molecule type" value="Genomic_DNA"/>
</dbReference>
<reference evidence="1 2" key="1">
    <citation type="submission" date="2023-09" db="EMBL/GenBank/DDBJ databases">
        <title>Novel taxa isolated from Blanes Bay.</title>
        <authorList>
            <person name="Rey-Velasco X."/>
            <person name="Lucena T."/>
        </authorList>
    </citation>
    <scope>NUCLEOTIDE SEQUENCE [LARGE SCALE GENOMIC DNA]</scope>
    <source>
        <strain evidence="1 2">S334</strain>
    </source>
</reference>
<comment type="caution">
    <text evidence="1">The sequence shown here is derived from an EMBL/GenBank/DDBJ whole genome shotgun (WGS) entry which is preliminary data.</text>
</comment>
<name>A0ABU3L8G4_9FLAO</name>
<accession>A0ABU3L8G4</accession>
<evidence type="ECO:0000313" key="2">
    <source>
        <dbReference type="Proteomes" id="UP001250656"/>
    </source>
</evidence>
<proteinExistence type="predicted"/>
<protein>
    <submittedName>
        <fullName evidence="1">Uncharacterized protein</fullName>
    </submittedName>
</protein>
<keyword evidence="2" id="KW-1185">Reference proteome</keyword>
<sequence>MSGLILIQSFDIAMEDIVQFDELLEHAEFHAEEYGDNIFVFISKHYGELKEQHNKDHQEEKKDHEKLPFQNHCSCSSTVAIVSDKYVVSLTSFPNLDGETNFYYPALISSLHAIGRFQPPRSA</sequence>
<evidence type="ECO:0000313" key="1">
    <source>
        <dbReference type="EMBL" id="MDT7830035.1"/>
    </source>
</evidence>
<dbReference type="Proteomes" id="UP001250656">
    <property type="component" value="Unassembled WGS sequence"/>
</dbReference>
<dbReference type="RefSeq" id="WP_314016290.1">
    <property type="nucleotide sequence ID" value="NZ_JAVTTP010000001.1"/>
</dbReference>